<dbReference type="Proteomes" id="UP000014216">
    <property type="component" value="Unassembled WGS sequence"/>
</dbReference>
<organism evidence="1 2">
    <name type="scientific">Desulfotignum phosphitoxidans DSM 13687</name>
    <dbReference type="NCBI Taxonomy" id="1286635"/>
    <lineage>
        <taxon>Bacteria</taxon>
        <taxon>Pseudomonadati</taxon>
        <taxon>Thermodesulfobacteriota</taxon>
        <taxon>Desulfobacteria</taxon>
        <taxon>Desulfobacterales</taxon>
        <taxon>Desulfobacteraceae</taxon>
        <taxon>Desulfotignum</taxon>
    </lineage>
</organism>
<name>S0G3K6_9BACT</name>
<keyword evidence="2" id="KW-1185">Reference proteome</keyword>
<reference evidence="1 2" key="1">
    <citation type="journal article" date="2013" name="Genome Announc.">
        <title>Draft Genome Sequence of Desulfotignum phosphitoxidans DSM 13687 Strain FiPS-3.</title>
        <authorList>
            <person name="Poehlein A."/>
            <person name="Daniel R."/>
            <person name="Simeonova D.D."/>
        </authorList>
    </citation>
    <scope>NUCLEOTIDE SEQUENCE [LARGE SCALE GENOMIC DNA]</scope>
    <source>
        <strain evidence="1 2">DSM 13687</strain>
    </source>
</reference>
<evidence type="ECO:0000313" key="1">
    <source>
        <dbReference type="EMBL" id="EMS78797.1"/>
    </source>
</evidence>
<dbReference type="EMBL" id="APJX01000007">
    <property type="protein sequence ID" value="EMS78797.1"/>
    <property type="molecule type" value="Genomic_DNA"/>
</dbReference>
<protein>
    <submittedName>
        <fullName evidence="1">Uncharacterized protein</fullName>
    </submittedName>
</protein>
<evidence type="ECO:0000313" key="2">
    <source>
        <dbReference type="Proteomes" id="UP000014216"/>
    </source>
</evidence>
<comment type="caution">
    <text evidence="1">The sequence shown here is derived from an EMBL/GenBank/DDBJ whole genome shotgun (WGS) entry which is preliminary data.</text>
</comment>
<accession>S0G3K6</accession>
<dbReference type="Pfam" id="PF18506">
    <property type="entry name" value="RelB-like"/>
    <property type="match status" value="1"/>
</dbReference>
<proteinExistence type="predicted"/>
<dbReference type="AlphaFoldDB" id="S0G3K6"/>
<gene>
    <name evidence="1" type="ORF">Dpo_7c02740</name>
</gene>
<sequence>MELITKQYIVDENNRKIAVQIPIEDFEKIEQLLEDYALFHLMKDNQGTELLDQTDAETYYKQLVKND</sequence>
<dbReference type="InterPro" id="IPR049537">
    <property type="entry name" value="RelB-like"/>
</dbReference>